<dbReference type="Pfam" id="PF00561">
    <property type="entry name" value="Abhydrolase_1"/>
    <property type="match status" value="1"/>
</dbReference>
<evidence type="ECO:0000259" key="1">
    <source>
        <dbReference type="Pfam" id="PF00561"/>
    </source>
</evidence>
<protein>
    <submittedName>
        <fullName evidence="2">Alpha/beta hydrolase</fullName>
    </submittedName>
</protein>
<evidence type="ECO:0000313" key="2">
    <source>
        <dbReference type="EMBL" id="MBU2665187.1"/>
    </source>
</evidence>
<proteinExistence type="predicted"/>
<dbReference type="PANTHER" id="PTHR43798">
    <property type="entry name" value="MONOACYLGLYCEROL LIPASE"/>
    <property type="match status" value="1"/>
</dbReference>
<dbReference type="InterPro" id="IPR050266">
    <property type="entry name" value="AB_hydrolase_sf"/>
</dbReference>
<comment type="caution">
    <text evidence="2">The sequence shown here is derived from an EMBL/GenBank/DDBJ whole genome shotgun (WGS) entry which is preliminary data.</text>
</comment>
<accession>A0ABS5YP00</accession>
<evidence type="ECO:0000313" key="3">
    <source>
        <dbReference type="Proteomes" id="UP001519654"/>
    </source>
</evidence>
<organism evidence="2 3">
    <name type="scientific">Paractinoplanes bogorensis</name>
    <dbReference type="NCBI Taxonomy" id="1610840"/>
    <lineage>
        <taxon>Bacteria</taxon>
        <taxon>Bacillati</taxon>
        <taxon>Actinomycetota</taxon>
        <taxon>Actinomycetes</taxon>
        <taxon>Micromonosporales</taxon>
        <taxon>Micromonosporaceae</taxon>
        <taxon>Paractinoplanes</taxon>
    </lineage>
</organism>
<feature type="domain" description="AB hydrolase-1" evidence="1">
    <location>
        <begin position="22"/>
        <end position="145"/>
    </location>
</feature>
<dbReference type="EMBL" id="JAHKKG010000005">
    <property type="protein sequence ID" value="MBU2665187.1"/>
    <property type="molecule type" value="Genomic_DNA"/>
</dbReference>
<dbReference type="RefSeq" id="WP_215788414.1">
    <property type="nucleotide sequence ID" value="NZ_JAHKKG010000005.1"/>
</dbReference>
<gene>
    <name evidence="2" type="ORF">KOI35_16920</name>
</gene>
<dbReference type="PANTHER" id="PTHR43798:SF5">
    <property type="entry name" value="MONOACYLGLYCEROL LIPASE ABHD6"/>
    <property type="match status" value="1"/>
</dbReference>
<keyword evidence="3" id="KW-1185">Reference proteome</keyword>
<dbReference type="Gene3D" id="3.40.50.1820">
    <property type="entry name" value="alpha/beta hydrolase"/>
    <property type="match status" value="1"/>
</dbReference>
<reference evidence="2 3" key="1">
    <citation type="submission" date="2021-06" db="EMBL/GenBank/DDBJ databases">
        <title>Actinoplanes lichenicola sp. nov., and Actinoplanes ovalisporus sp. nov., isolated from lichen in Thailand.</title>
        <authorList>
            <person name="Saeng-In P."/>
            <person name="Kanchanasin P."/>
            <person name="Yuki M."/>
            <person name="Kudo T."/>
            <person name="Ohkuma M."/>
            <person name="Phongsopitanun W."/>
            <person name="Tanasupawat S."/>
        </authorList>
    </citation>
    <scope>NUCLEOTIDE SEQUENCE [LARGE SCALE GENOMIC DNA]</scope>
    <source>
        <strain evidence="2 3">NBRC 110975</strain>
    </source>
</reference>
<dbReference type="SUPFAM" id="SSF53474">
    <property type="entry name" value="alpha/beta-Hydrolases"/>
    <property type="match status" value="1"/>
</dbReference>
<dbReference type="PRINTS" id="PR00111">
    <property type="entry name" value="ABHYDROLASE"/>
</dbReference>
<name>A0ABS5YP00_9ACTN</name>
<dbReference type="GO" id="GO:0016787">
    <property type="term" value="F:hydrolase activity"/>
    <property type="evidence" value="ECO:0007669"/>
    <property type="project" value="UniProtKB-KW"/>
</dbReference>
<sequence>MPDRRDIAGLTCAEWNSGAGGPTVLALHGLTNTSEVWRALAEAVPDVRVIAPDLPGRGGSLGTQAAPGLAGHAAEVVRVADECGLDDIVLVGHSMGGYLAPLVAGKLADRVRKIVLLDGGVPVEPGLRTRRMAVRLLWTLWTRPLGRRFPDVATFVDQVEGRAIAGRPDLRPRLEQWGAYLLDPAGRPRVRLPRLVDDAVDTLAGRPTLPLLEPLDVPVHAILADHDGDDSARPFINDRGLALGRAQLPRLTVERIPDNHVTMLFAPAVVEAVSAGRGNGGDR</sequence>
<dbReference type="InterPro" id="IPR029058">
    <property type="entry name" value="AB_hydrolase_fold"/>
</dbReference>
<dbReference type="InterPro" id="IPR000073">
    <property type="entry name" value="AB_hydrolase_1"/>
</dbReference>
<keyword evidence="2" id="KW-0378">Hydrolase</keyword>
<dbReference type="Proteomes" id="UP001519654">
    <property type="component" value="Unassembled WGS sequence"/>
</dbReference>